<protein>
    <submittedName>
        <fullName evidence="2">Uncharacterized protein</fullName>
    </submittedName>
</protein>
<comment type="caution">
    <text evidence="2">The sequence shown here is derived from an EMBL/GenBank/DDBJ whole genome shotgun (WGS) entry which is preliminary data.</text>
</comment>
<accession>A0A9P8TFE1</accession>
<dbReference type="AlphaFoldDB" id="A0A9P8TFE1"/>
<dbReference type="EMBL" id="JAEUBG010005164">
    <property type="protein sequence ID" value="KAH3677553.1"/>
    <property type="molecule type" value="Genomic_DNA"/>
</dbReference>
<feature type="region of interest" description="Disordered" evidence="1">
    <location>
        <begin position="1"/>
        <end position="111"/>
    </location>
</feature>
<feature type="compositionally biased region" description="Polar residues" evidence="1">
    <location>
        <begin position="77"/>
        <end position="87"/>
    </location>
</feature>
<feature type="compositionally biased region" description="Low complexity" evidence="1">
    <location>
        <begin position="88"/>
        <end position="102"/>
    </location>
</feature>
<dbReference type="Proteomes" id="UP000774326">
    <property type="component" value="Unassembled WGS sequence"/>
</dbReference>
<keyword evidence="3" id="KW-1185">Reference proteome</keyword>
<reference evidence="2" key="1">
    <citation type="journal article" date="2021" name="Open Biol.">
        <title>Shared evolutionary footprints suggest mitochondrial oxidative damage underlies multiple complex I losses in fungi.</title>
        <authorList>
            <person name="Schikora-Tamarit M.A."/>
            <person name="Marcet-Houben M."/>
            <person name="Nosek J."/>
            <person name="Gabaldon T."/>
        </authorList>
    </citation>
    <scope>NUCLEOTIDE SEQUENCE</scope>
    <source>
        <strain evidence="2">CBS2887</strain>
    </source>
</reference>
<name>A0A9P8TFE1_WICPI</name>
<evidence type="ECO:0000313" key="2">
    <source>
        <dbReference type="EMBL" id="KAH3677553.1"/>
    </source>
</evidence>
<feature type="compositionally biased region" description="Polar residues" evidence="1">
    <location>
        <begin position="1"/>
        <end position="29"/>
    </location>
</feature>
<evidence type="ECO:0000256" key="1">
    <source>
        <dbReference type="SAM" id="MobiDB-lite"/>
    </source>
</evidence>
<organism evidence="2 3">
    <name type="scientific">Wickerhamomyces pijperi</name>
    <name type="common">Yeast</name>
    <name type="synonym">Pichia pijperi</name>
    <dbReference type="NCBI Taxonomy" id="599730"/>
    <lineage>
        <taxon>Eukaryota</taxon>
        <taxon>Fungi</taxon>
        <taxon>Dikarya</taxon>
        <taxon>Ascomycota</taxon>
        <taxon>Saccharomycotina</taxon>
        <taxon>Saccharomycetes</taxon>
        <taxon>Phaffomycetales</taxon>
        <taxon>Wickerhamomycetaceae</taxon>
        <taxon>Wickerhamomyces</taxon>
    </lineage>
</organism>
<sequence length="111" mass="11920">MANIESILNDSLAEPTTRSSDLNSNSSIQAIEETTDQEASTSTSNSKTPLKTTPVLVPHTPQTKQHELDEDILQVTPMISSESPELNSPQAAPSSPRSPMSPLCWHGLAHS</sequence>
<proteinExistence type="predicted"/>
<reference evidence="2" key="2">
    <citation type="submission" date="2021-01" db="EMBL/GenBank/DDBJ databases">
        <authorList>
            <person name="Schikora-Tamarit M.A."/>
        </authorList>
    </citation>
    <scope>NUCLEOTIDE SEQUENCE</scope>
    <source>
        <strain evidence="2">CBS2887</strain>
    </source>
</reference>
<feature type="compositionally biased region" description="Polar residues" evidence="1">
    <location>
        <begin position="37"/>
        <end position="51"/>
    </location>
</feature>
<evidence type="ECO:0000313" key="3">
    <source>
        <dbReference type="Proteomes" id="UP000774326"/>
    </source>
</evidence>
<gene>
    <name evidence="2" type="ORF">WICPIJ_008980</name>
</gene>